<evidence type="ECO:0000256" key="3">
    <source>
        <dbReference type="ARBA" id="ARBA00023163"/>
    </source>
</evidence>
<dbReference type="AlphaFoldDB" id="A0AAW4GDC1"/>
<gene>
    <name evidence="6" type="ORF">JJW18_01715</name>
    <name evidence="7" type="ORF">JJW19_06480</name>
</gene>
<keyword evidence="1" id="KW-0805">Transcription regulation</keyword>
<feature type="DNA-binding region" description="H-T-H motif" evidence="4">
    <location>
        <begin position="23"/>
        <end position="42"/>
    </location>
</feature>
<protein>
    <submittedName>
        <fullName evidence="6">TetR/AcrR family transcriptional regulator</fullName>
    </submittedName>
</protein>
<dbReference type="PROSITE" id="PS50977">
    <property type="entry name" value="HTH_TETR_2"/>
    <property type="match status" value="1"/>
</dbReference>
<dbReference type="PANTHER" id="PTHR30055">
    <property type="entry name" value="HTH-TYPE TRANSCRIPTIONAL REGULATOR RUTR"/>
    <property type="match status" value="1"/>
</dbReference>
<dbReference type="GO" id="GO:0000976">
    <property type="term" value="F:transcription cis-regulatory region binding"/>
    <property type="evidence" value="ECO:0007669"/>
    <property type="project" value="TreeGrafter"/>
</dbReference>
<accession>A0AAW4GDC1</accession>
<dbReference type="Gene3D" id="1.10.357.10">
    <property type="entry name" value="Tetracycline Repressor, domain 2"/>
    <property type="match status" value="1"/>
</dbReference>
<dbReference type="InterPro" id="IPR009057">
    <property type="entry name" value="Homeodomain-like_sf"/>
</dbReference>
<sequence length="191" mass="20858">MSRRWILDAAGAVFAEDGFESATMKRIAEACDVSKVTIYAHYRDKAQLYGAVMDSHLASLPVAGLHMHGTLDLGDALMRINDGIGRLAANPSCQAFCRTLSRSDHARAVYMEHWRAVLQPYFDLAEQAMATASAGSLHSSDSEKFLRLILAEHGLPNRATPMSGSHATVALFVRAYAQRPSDAWQAPPERG</sequence>
<name>A0AAW4GDC1_9GAMM</name>
<keyword evidence="3" id="KW-0804">Transcription</keyword>
<dbReference type="Pfam" id="PF00440">
    <property type="entry name" value="TetR_N"/>
    <property type="match status" value="1"/>
</dbReference>
<dbReference type="PRINTS" id="PR00455">
    <property type="entry name" value="HTHTETR"/>
</dbReference>
<dbReference type="SUPFAM" id="SSF46689">
    <property type="entry name" value="Homeodomain-like"/>
    <property type="match status" value="1"/>
</dbReference>
<dbReference type="Proteomes" id="UP000784064">
    <property type="component" value="Unassembled WGS sequence"/>
</dbReference>
<evidence type="ECO:0000259" key="5">
    <source>
        <dbReference type="PROSITE" id="PS50977"/>
    </source>
</evidence>
<reference evidence="6" key="2">
    <citation type="submission" date="2021-01" db="EMBL/GenBank/DDBJ databases">
        <authorList>
            <person name="Yu Y."/>
        </authorList>
    </citation>
    <scope>NUCLEOTIDE SEQUENCE</scope>
    <source>
        <strain evidence="6">As-5</strain>
        <strain evidence="7">As-6</strain>
    </source>
</reference>
<evidence type="ECO:0000313" key="6">
    <source>
        <dbReference type="EMBL" id="MBM9912190.1"/>
    </source>
</evidence>
<evidence type="ECO:0000256" key="2">
    <source>
        <dbReference type="ARBA" id="ARBA00023125"/>
    </source>
</evidence>
<dbReference type="InterPro" id="IPR050109">
    <property type="entry name" value="HTH-type_TetR-like_transc_reg"/>
</dbReference>
<organism evidence="6 9">
    <name type="scientific">Stenotrophomonas lactitubi</name>
    <dbReference type="NCBI Taxonomy" id="2045214"/>
    <lineage>
        <taxon>Bacteria</taxon>
        <taxon>Pseudomonadati</taxon>
        <taxon>Pseudomonadota</taxon>
        <taxon>Gammaproteobacteria</taxon>
        <taxon>Lysobacterales</taxon>
        <taxon>Lysobacteraceae</taxon>
        <taxon>Stenotrophomonas</taxon>
    </lineage>
</organism>
<dbReference type="Proteomes" id="UP000749453">
    <property type="component" value="Unassembled WGS sequence"/>
</dbReference>
<dbReference type="InterPro" id="IPR001647">
    <property type="entry name" value="HTH_TetR"/>
</dbReference>
<dbReference type="GO" id="GO:0003700">
    <property type="term" value="F:DNA-binding transcription factor activity"/>
    <property type="evidence" value="ECO:0007669"/>
    <property type="project" value="TreeGrafter"/>
</dbReference>
<dbReference type="PANTHER" id="PTHR30055:SF234">
    <property type="entry name" value="HTH-TYPE TRANSCRIPTIONAL REGULATOR BETI"/>
    <property type="match status" value="1"/>
</dbReference>
<dbReference type="RefSeq" id="WP_205404146.1">
    <property type="nucleotide sequence ID" value="NZ_JAFFTA010000001.1"/>
</dbReference>
<evidence type="ECO:0000313" key="7">
    <source>
        <dbReference type="EMBL" id="MBM9937786.1"/>
    </source>
</evidence>
<keyword evidence="8" id="KW-1185">Reference proteome</keyword>
<feature type="domain" description="HTH tetR-type" evidence="5">
    <location>
        <begin position="1"/>
        <end position="60"/>
    </location>
</feature>
<dbReference type="EMBL" id="JAFFTB010000009">
    <property type="protein sequence ID" value="MBM9937786.1"/>
    <property type="molecule type" value="Genomic_DNA"/>
</dbReference>
<keyword evidence="2 4" id="KW-0238">DNA-binding</keyword>
<comment type="caution">
    <text evidence="6">The sequence shown here is derived from an EMBL/GenBank/DDBJ whole genome shotgun (WGS) entry which is preliminary data.</text>
</comment>
<reference evidence="8" key="1">
    <citation type="submission" date="2021-01" db="EMBL/GenBank/DDBJ databases">
        <title>Stenotrophomonas maltophilia.</title>
        <authorList>
            <person name="Yu Y."/>
        </authorList>
    </citation>
    <scope>NUCLEOTIDE SEQUENCE [LARGE SCALE GENOMIC DNA]</scope>
    <source>
        <strain evidence="8">As-6</strain>
    </source>
</reference>
<evidence type="ECO:0000256" key="1">
    <source>
        <dbReference type="ARBA" id="ARBA00023015"/>
    </source>
</evidence>
<evidence type="ECO:0000313" key="9">
    <source>
        <dbReference type="Proteomes" id="UP000784064"/>
    </source>
</evidence>
<dbReference type="EMBL" id="JAFFTA010000001">
    <property type="protein sequence ID" value="MBM9912190.1"/>
    <property type="molecule type" value="Genomic_DNA"/>
</dbReference>
<proteinExistence type="predicted"/>
<evidence type="ECO:0000256" key="4">
    <source>
        <dbReference type="PROSITE-ProRule" id="PRU00335"/>
    </source>
</evidence>
<evidence type="ECO:0000313" key="8">
    <source>
        <dbReference type="Proteomes" id="UP000749453"/>
    </source>
</evidence>